<feature type="transmembrane region" description="Helical" evidence="2">
    <location>
        <begin position="124"/>
        <end position="142"/>
    </location>
</feature>
<evidence type="ECO:0000256" key="2">
    <source>
        <dbReference type="SAM" id="Phobius"/>
    </source>
</evidence>
<sequence length="346" mass="35007">MSLFARLSGRVSGRDGRAWAGSVEDLLFDGETVERRVELGGDDRVVVTSHRLLAFTPGSGGENYRGVDLPNVADVRAGHEGERNLLGIGGRTAVYGAVLLAVGVFVDFGAFVPTDAFQQTGVSGQLGMGGLLAMLQQFLGVIARIDEFARLIGAVLVLFAVFVFGVYLLTRDRVLVVDVAGDDGDIRVPAEDDALDAAVADLEVVLFGSDASVDAGGAETVGVEAAETSAGVGSAPDGDSDPLAPKSGAVRSDGITGGAESTASGSDESVSAEVDRAVRETSGTDFSETVDEVVGEAGDDADSEGDGADTEDGAADATGDADALGTDTEADAEDGNGDGSAFGFDS</sequence>
<dbReference type="EMBL" id="JBHTAS010000001">
    <property type="protein sequence ID" value="MFC7140186.1"/>
    <property type="molecule type" value="Genomic_DNA"/>
</dbReference>
<dbReference type="GeneID" id="78820466"/>
<keyword evidence="4" id="KW-1185">Reference proteome</keyword>
<protein>
    <recommendedName>
        <fullName evidence="5">NfeD-like C-terminal, partner-binding</fullName>
    </recommendedName>
</protein>
<feature type="compositionally biased region" description="Polar residues" evidence="1">
    <location>
        <begin position="259"/>
        <end position="269"/>
    </location>
</feature>
<reference evidence="3 4" key="1">
    <citation type="journal article" date="2019" name="Int. J. Syst. Evol. Microbiol.">
        <title>The Global Catalogue of Microorganisms (GCM) 10K type strain sequencing project: providing services to taxonomists for standard genome sequencing and annotation.</title>
        <authorList>
            <consortium name="The Broad Institute Genomics Platform"/>
            <consortium name="The Broad Institute Genome Sequencing Center for Infectious Disease"/>
            <person name="Wu L."/>
            <person name="Ma J."/>
        </authorList>
    </citation>
    <scope>NUCLEOTIDE SEQUENCE [LARGE SCALE GENOMIC DNA]</scope>
    <source>
        <strain evidence="3 4">XZYJT29</strain>
    </source>
</reference>
<name>A0ABD5Y3B5_9EURY</name>
<evidence type="ECO:0000256" key="1">
    <source>
        <dbReference type="SAM" id="MobiDB-lite"/>
    </source>
</evidence>
<gene>
    <name evidence="3" type="ORF">ACFQMA_10125</name>
</gene>
<keyword evidence="2" id="KW-0812">Transmembrane</keyword>
<evidence type="ECO:0000313" key="3">
    <source>
        <dbReference type="EMBL" id="MFC7140186.1"/>
    </source>
</evidence>
<dbReference type="AlphaFoldDB" id="A0ABD5Y3B5"/>
<feature type="transmembrane region" description="Helical" evidence="2">
    <location>
        <begin position="93"/>
        <end position="112"/>
    </location>
</feature>
<dbReference type="RefSeq" id="WP_274325751.1">
    <property type="nucleotide sequence ID" value="NZ_CP118158.1"/>
</dbReference>
<accession>A0ABD5Y3B5</accession>
<proteinExistence type="predicted"/>
<feature type="region of interest" description="Disordered" evidence="1">
    <location>
        <begin position="228"/>
        <end position="346"/>
    </location>
</feature>
<comment type="caution">
    <text evidence="3">The sequence shown here is derived from an EMBL/GenBank/DDBJ whole genome shotgun (WGS) entry which is preliminary data.</text>
</comment>
<feature type="compositionally biased region" description="Low complexity" evidence="1">
    <location>
        <begin position="315"/>
        <end position="327"/>
    </location>
</feature>
<evidence type="ECO:0000313" key="4">
    <source>
        <dbReference type="Proteomes" id="UP001596432"/>
    </source>
</evidence>
<feature type="transmembrane region" description="Helical" evidence="2">
    <location>
        <begin position="149"/>
        <end position="169"/>
    </location>
</feature>
<dbReference type="Proteomes" id="UP001596432">
    <property type="component" value="Unassembled WGS sequence"/>
</dbReference>
<feature type="compositionally biased region" description="Acidic residues" evidence="1">
    <location>
        <begin position="288"/>
        <end position="314"/>
    </location>
</feature>
<keyword evidence="2" id="KW-0472">Membrane</keyword>
<organism evidence="3 4">
    <name type="scientific">Halosimplex aquaticum</name>
    <dbReference type="NCBI Taxonomy" id="3026162"/>
    <lineage>
        <taxon>Archaea</taxon>
        <taxon>Methanobacteriati</taxon>
        <taxon>Methanobacteriota</taxon>
        <taxon>Stenosarchaea group</taxon>
        <taxon>Halobacteria</taxon>
        <taxon>Halobacteriales</taxon>
        <taxon>Haloarculaceae</taxon>
        <taxon>Halosimplex</taxon>
    </lineage>
</organism>
<keyword evidence="2" id="KW-1133">Transmembrane helix</keyword>
<evidence type="ECO:0008006" key="5">
    <source>
        <dbReference type="Google" id="ProtNLM"/>
    </source>
</evidence>